<name>A0ABP3XFF2_9SPHN</name>
<reference evidence="3" key="1">
    <citation type="journal article" date="2019" name="Int. J. Syst. Evol. Microbiol.">
        <title>The Global Catalogue of Microorganisms (GCM) 10K type strain sequencing project: providing services to taxonomists for standard genome sequencing and annotation.</title>
        <authorList>
            <consortium name="The Broad Institute Genomics Platform"/>
            <consortium name="The Broad Institute Genome Sequencing Center for Infectious Disease"/>
            <person name="Wu L."/>
            <person name="Ma J."/>
        </authorList>
    </citation>
    <scope>NUCLEOTIDE SEQUENCE [LARGE SCALE GENOMIC DNA]</scope>
    <source>
        <strain evidence="3">JCM 15910</strain>
    </source>
</reference>
<dbReference type="Proteomes" id="UP001500738">
    <property type="component" value="Unassembled WGS sequence"/>
</dbReference>
<sequence>MTYQLRPGLSFGFIGERAVLLDLDINRYFLIKAEAAQALRDLIAGTIDAGTIRRLPRPGGRSLLVEGSNGFEPVEAALPGSSVLEAEARVSAHLPFHHALRAQLEASASLRILGIKRSIAAWRRARPVDVGRQFSIETADHARAFALRRADVPIQRSCVPDSLALMRLLWRKGLDADLYFGVRLDPFAAHCWVQAEDYLLSDPLANVLSFTPVFRL</sequence>
<dbReference type="InterPro" id="IPR032708">
    <property type="entry name" value="McjB_C"/>
</dbReference>
<dbReference type="RefSeq" id="WP_062770312.1">
    <property type="nucleotide sequence ID" value="NZ_BAAAFE010000007.1"/>
</dbReference>
<evidence type="ECO:0000313" key="3">
    <source>
        <dbReference type="Proteomes" id="UP001500738"/>
    </source>
</evidence>
<protein>
    <submittedName>
        <fullName evidence="2">Lasso peptide biosynthesis B2 protein</fullName>
    </submittedName>
</protein>
<feature type="domain" description="Microcin J25-processing protein McjB C-terminal" evidence="1">
    <location>
        <begin position="104"/>
        <end position="214"/>
    </location>
</feature>
<accession>A0ABP3XFF2</accession>
<gene>
    <name evidence="2" type="ORF">GCM10009115_15980</name>
</gene>
<proteinExistence type="predicted"/>
<evidence type="ECO:0000259" key="1">
    <source>
        <dbReference type="Pfam" id="PF13471"/>
    </source>
</evidence>
<dbReference type="NCBIfam" id="NF033537">
    <property type="entry name" value="lasso_biosyn_B2"/>
    <property type="match status" value="1"/>
</dbReference>
<dbReference type="EMBL" id="BAAAFE010000007">
    <property type="protein sequence ID" value="GAA0863855.1"/>
    <property type="molecule type" value="Genomic_DNA"/>
</dbReference>
<comment type="caution">
    <text evidence="2">The sequence shown here is derived from an EMBL/GenBank/DDBJ whole genome shotgun (WGS) entry which is preliminary data.</text>
</comment>
<dbReference type="Pfam" id="PF13471">
    <property type="entry name" value="Transglut_core3"/>
    <property type="match status" value="1"/>
</dbReference>
<keyword evidence="3" id="KW-1185">Reference proteome</keyword>
<organism evidence="2 3">
    <name type="scientific">Sphingopyxis soli</name>
    <dbReference type="NCBI Taxonomy" id="592051"/>
    <lineage>
        <taxon>Bacteria</taxon>
        <taxon>Pseudomonadati</taxon>
        <taxon>Pseudomonadota</taxon>
        <taxon>Alphaproteobacteria</taxon>
        <taxon>Sphingomonadales</taxon>
        <taxon>Sphingomonadaceae</taxon>
        <taxon>Sphingopyxis</taxon>
    </lineage>
</organism>
<evidence type="ECO:0000313" key="2">
    <source>
        <dbReference type="EMBL" id="GAA0863855.1"/>
    </source>
</evidence>
<dbReference type="InterPro" id="IPR053521">
    <property type="entry name" value="McjB-like"/>
</dbReference>